<feature type="domain" description="Mannosylglycerate hydrolase MGH1-like glycoside hydrolase" evidence="2">
    <location>
        <begin position="344"/>
        <end position="568"/>
    </location>
</feature>
<reference evidence="3" key="1">
    <citation type="submission" date="2022-12" db="EMBL/GenBank/DDBJ databases">
        <title>New Phytohabitans aurantiacus sp. RD004123 nov., an actinomycete isolated from soil.</title>
        <authorList>
            <person name="Triningsih D.W."/>
            <person name="Harunari E."/>
            <person name="Igarashi Y."/>
        </authorList>
    </citation>
    <scope>NUCLEOTIDE SEQUENCE</scope>
    <source>
        <strain evidence="3">RD004123</strain>
    </source>
</reference>
<comment type="caution">
    <text evidence="3">The sequence shown here is derived from an EMBL/GenBank/DDBJ whole genome shotgun (WGS) entry which is preliminary data.</text>
</comment>
<dbReference type="Proteomes" id="UP001144280">
    <property type="component" value="Unassembled WGS sequence"/>
</dbReference>
<dbReference type="InterPro" id="IPR012341">
    <property type="entry name" value="6hp_glycosidase-like_sf"/>
</dbReference>
<dbReference type="Pfam" id="PF14742">
    <property type="entry name" value="GDE_N_bis"/>
    <property type="match status" value="1"/>
</dbReference>
<protein>
    <submittedName>
        <fullName evidence="3">Amylo-alpha-1,6-glucosidase</fullName>
    </submittedName>
</protein>
<name>A0ABQ5QVP3_9ACTN</name>
<accession>A0ABQ5QVP3</accession>
<dbReference type="Gene3D" id="1.50.10.10">
    <property type="match status" value="1"/>
</dbReference>
<organism evidence="3 4">
    <name type="scientific">Phytohabitans aurantiacus</name>
    <dbReference type="NCBI Taxonomy" id="3016789"/>
    <lineage>
        <taxon>Bacteria</taxon>
        <taxon>Bacillati</taxon>
        <taxon>Actinomycetota</taxon>
        <taxon>Actinomycetes</taxon>
        <taxon>Micromonosporales</taxon>
        <taxon>Micromonosporaceae</taxon>
    </lineage>
</organism>
<sequence>MNRLQPLLHDLVATFAAPTTALAGPDGQIRAAGVQGAYHADTRVLSEALLRLDGRETEPIGHANDGAGTTRFVSLARWLGNPGPDPTLRVERTRTVTPGRIDERITLTSTASAPVGTTVTVDLAVDLAPIEVVKTGGQATPVAAHRTADATLTWERDGITVAVTAEHADVAENGRLSWAVTLEPGTATSLSFTVRAHDPAAVVHAPVRARDWSAAQVTSGDQRLGRLVTRSLDDLHALRLTDGQDAYLGAGLPWFLTLFGRDSIWAARMLLPTGTDLAAGTLRVLARHQGTKADPASGEAPGKILHELRRQEFVLADDQHLPAAYYGTVDATPLWISLLHDAWRWGLAETQVGDLLPHLEAALGWLADGADPDGDGFLEYLDTTGHGLANQGWKDSGDAVRYHDGRLAEPPIALAEVQGYAYRAAMDGAALLDALGRPGAERWREHAAALADRFRARFWVDAGYPALALDRDKRPVDSLTSNIGHLLGTGMLDPAEERAVATALSGDAMSGGYGLRTMSANDAGFAPLSYHCGSVWTHDTAIVAAALARAGFPAEATTLIDGLLTAAETFDYRMPELHAGDPRSALSRPMPYPAACRPQAWSAAAAVLILQTTIGLEPDVPNGRMRLDPLPGSPFGPISARGLQIAGHPIDITHDVDTTVTGLPEGLLHRIPAHAPIRGLDAVR</sequence>
<dbReference type="RefSeq" id="WP_281896646.1">
    <property type="nucleotide sequence ID" value="NZ_BSDI01000014.1"/>
</dbReference>
<dbReference type="InterPro" id="IPR054491">
    <property type="entry name" value="MGH1-like_GH"/>
</dbReference>
<dbReference type="Pfam" id="PF22422">
    <property type="entry name" value="MGH1-like_GH"/>
    <property type="match status" value="1"/>
</dbReference>
<evidence type="ECO:0000313" key="4">
    <source>
        <dbReference type="Proteomes" id="UP001144280"/>
    </source>
</evidence>
<evidence type="ECO:0000259" key="2">
    <source>
        <dbReference type="Pfam" id="PF22422"/>
    </source>
</evidence>
<feature type="domain" description="Putative glycogen debranching enzyme N-terminal" evidence="1">
    <location>
        <begin position="17"/>
        <end position="192"/>
    </location>
</feature>
<dbReference type="InterPro" id="IPR032856">
    <property type="entry name" value="GDE_N_bis"/>
</dbReference>
<evidence type="ECO:0000259" key="1">
    <source>
        <dbReference type="Pfam" id="PF14742"/>
    </source>
</evidence>
<dbReference type="EMBL" id="BSDI01000014">
    <property type="protein sequence ID" value="GLH98092.1"/>
    <property type="molecule type" value="Genomic_DNA"/>
</dbReference>
<proteinExistence type="predicted"/>
<dbReference type="InterPro" id="IPR008928">
    <property type="entry name" value="6-hairpin_glycosidase_sf"/>
</dbReference>
<keyword evidence="4" id="KW-1185">Reference proteome</keyword>
<evidence type="ECO:0000313" key="3">
    <source>
        <dbReference type="EMBL" id="GLH98092.1"/>
    </source>
</evidence>
<dbReference type="SUPFAM" id="SSF48208">
    <property type="entry name" value="Six-hairpin glycosidases"/>
    <property type="match status" value="1"/>
</dbReference>
<gene>
    <name evidence="3" type="ORF">Pa4123_33670</name>
</gene>